<dbReference type="AlphaFoldDB" id="A0AAD9HBA3"/>
<name>A0AAD9HBA3_9PEZI</name>
<comment type="caution">
    <text evidence="2">The sequence shown here is derived from an EMBL/GenBank/DDBJ whole genome shotgun (WGS) entry which is preliminary data.</text>
</comment>
<evidence type="ECO:0000256" key="1">
    <source>
        <dbReference type="SAM" id="MobiDB-lite"/>
    </source>
</evidence>
<evidence type="ECO:0000313" key="3">
    <source>
        <dbReference type="Proteomes" id="UP001232148"/>
    </source>
</evidence>
<evidence type="ECO:0000313" key="2">
    <source>
        <dbReference type="EMBL" id="KAK2025563.1"/>
    </source>
</evidence>
<dbReference type="Proteomes" id="UP001232148">
    <property type="component" value="Unassembled WGS sequence"/>
</dbReference>
<organism evidence="2 3">
    <name type="scientific">Colletotrichum zoysiae</name>
    <dbReference type="NCBI Taxonomy" id="1216348"/>
    <lineage>
        <taxon>Eukaryota</taxon>
        <taxon>Fungi</taxon>
        <taxon>Dikarya</taxon>
        <taxon>Ascomycota</taxon>
        <taxon>Pezizomycotina</taxon>
        <taxon>Sordariomycetes</taxon>
        <taxon>Hypocreomycetidae</taxon>
        <taxon>Glomerellales</taxon>
        <taxon>Glomerellaceae</taxon>
        <taxon>Colletotrichum</taxon>
        <taxon>Colletotrichum graminicola species complex</taxon>
    </lineage>
</organism>
<protein>
    <submittedName>
        <fullName evidence="2">Uncharacterized protein</fullName>
    </submittedName>
</protein>
<sequence length="127" mass="13793">MMPAGLRRICSISVSALMMRARGIRPLKVDCATKLSPAGKSTSHQIQPSHQQIKEPMSAHPGPSAGSESATGRLGCMLRWCVFQSPCTWKSRVSSTCRPLAATYLRYLPIYLPTNTTSTYPGGLRSP</sequence>
<accession>A0AAD9HBA3</accession>
<gene>
    <name evidence="2" type="ORF">LX32DRAFT_52022</name>
</gene>
<keyword evidence="3" id="KW-1185">Reference proteome</keyword>
<feature type="region of interest" description="Disordered" evidence="1">
    <location>
        <begin position="36"/>
        <end position="68"/>
    </location>
</feature>
<reference evidence="2" key="1">
    <citation type="submission" date="2021-06" db="EMBL/GenBank/DDBJ databases">
        <title>Comparative genomics, transcriptomics and evolutionary studies reveal genomic signatures of adaptation to plant cell wall in hemibiotrophic fungi.</title>
        <authorList>
            <consortium name="DOE Joint Genome Institute"/>
            <person name="Baroncelli R."/>
            <person name="Diaz J.F."/>
            <person name="Benocci T."/>
            <person name="Peng M."/>
            <person name="Battaglia E."/>
            <person name="Haridas S."/>
            <person name="Andreopoulos W."/>
            <person name="Labutti K."/>
            <person name="Pangilinan J."/>
            <person name="Floch G.L."/>
            <person name="Makela M.R."/>
            <person name="Henrissat B."/>
            <person name="Grigoriev I.V."/>
            <person name="Crouch J.A."/>
            <person name="De Vries R.P."/>
            <person name="Sukno S.A."/>
            <person name="Thon M.R."/>
        </authorList>
    </citation>
    <scope>NUCLEOTIDE SEQUENCE</scope>
    <source>
        <strain evidence="2">MAFF235873</strain>
    </source>
</reference>
<proteinExistence type="predicted"/>
<feature type="compositionally biased region" description="Polar residues" evidence="1">
    <location>
        <begin position="39"/>
        <end position="51"/>
    </location>
</feature>
<dbReference type="EMBL" id="MU842934">
    <property type="protein sequence ID" value="KAK2025563.1"/>
    <property type="molecule type" value="Genomic_DNA"/>
</dbReference>